<dbReference type="PIRSF" id="PIRSF006755">
    <property type="entry name" value="DTB_synth"/>
    <property type="match status" value="1"/>
</dbReference>
<comment type="caution">
    <text evidence="10">The sequence shown here is derived from an EMBL/GenBank/DDBJ whole genome shotgun (WGS) entry which is preliminary data.</text>
</comment>
<dbReference type="PANTHER" id="PTHR43210">
    <property type="entry name" value="DETHIOBIOTIN SYNTHETASE"/>
    <property type="match status" value="1"/>
</dbReference>
<dbReference type="GO" id="GO:0004141">
    <property type="term" value="F:dethiobiotin synthase activity"/>
    <property type="evidence" value="ECO:0007669"/>
    <property type="project" value="UniProtKB-EC"/>
</dbReference>
<keyword evidence="4 9" id="KW-0547">Nucleotide-binding</keyword>
<evidence type="ECO:0000256" key="6">
    <source>
        <dbReference type="ARBA" id="ARBA00022840"/>
    </source>
</evidence>
<evidence type="ECO:0000256" key="1">
    <source>
        <dbReference type="ARBA" id="ARBA00022490"/>
    </source>
</evidence>
<evidence type="ECO:0000313" key="10">
    <source>
        <dbReference type="EMBL" id="MBM7702770.1"/>
    </source>
</evidence>
<sequence length="238" mass="25890">MSGLFITATDTEVGKTVITGGLAGVLRQRGYHLGVFKPIQSGHKAKDERGDAARLKAMSSVDDDVEAICPYSLEEPLAPQLALKRANKQVTVDDLVKHYDAFLTKYDLLLVEGAGGLAVPYTTDDLLIETIKAFNLPLLIVARGTLGTVNHTLLTIEHARQHGIEVAGVILCHYDESQVERVLENKEMIEQYGDVKVVGMLPSLGDVITKVQLLEAINHYIDVDAIGSFIKSKVGRKG</sequence>
<comment type="subunit">
    <text evidence="9">Homodimer.</text>
</comment>
<evidence type="ECO:0000256" key="3">
    <source>
        <dbReference type="ARBA" id="ARBA00022723"/>
    </source>
</evidence>
<dbReference type="InterPro" id="IPR004472">
    <property type="entry name" value="DTB_synth_BioD"/>
</dbReference>
<evidence type="ECO:0000256" key="5">
    <source>
        <dbReference type="ARBA" id="ARBA00022756"/>
    </source>
</evidence>
<comment type="catalytic activity">
    <reaction evidence="9">
        <text>(7R,8S)-7,8-diammoniononanoate + CO2 + ATP = (4R,5S)-dethiobiotin + ADP + phosphate + 3 H(+)</text>
        <dbReference type="Rhea" id="RHEA:15805"/>
        <dbReference type="ChEBI" id="CHEBI:15378"/>
        <dbReference type="ChEBI" id="CHEBI:16526"/>
        <dbReference type="ChEBI" id="CHEBI:30616"/>
        <dbReference type="ChEBI" id="CHEBI:43474"/>
        <dbReference type="ChEBI" id="CHEBI:149469"/>
        <dbReference type="ChEBI" id="CHEBI:149473"/>
        <dbReference type="ChEBI" id="CHEBI:456216"/>
        <dbReference type="EC" id="6.3.3.3"/>
    </reaction>
</comment>
<dbReference type="PANTHER" id="PTHR43210:SF2">
    <property type="entry name" value="ATP-DEPENDENT DETHIOBIOTIN SYNTHETASE BIOD 2"/>
    <property type="match status" value="1"/>
</dbReference>
<feature type="binding site" evidence="9">
    <location>
        <position position="41"/>
    </location>
    <ligand>
        <name>substrate</name>
    </ligand>
</feature>
<gene>
    <name evidence="9" type="primary">bioD</name>
    <name evidence="10" type="ORF">JOC83_001604</name>
</gene>
<keyword evidence="5 9" id="KW-0093">Biotin biosynthesis</keyword>
<comment type="function">
    <text evidence="9">Catalyzes a mechanistically unusual reaction, the ATP-dependent insertion of CO2 between the N7 and N8 nitrogen atoms of 7,8-diaminopelargonic acid (DAPA, also called 7,8-diammoniononanoate) to form a ureido ring.</text>
</comment>
<keyword evidence="7 9" id="KW-0460">Magnesium</keyword>
<dbReference type="Gene3D" id="3.40.50.300">
    <property type="entry name" value="P-loop containing nucleotide triphosphate hydrolases"/>
    <property type="match status" value="1"/>
</dbReference>
<keyword evidence="6 9" id="KW-0067">ATP-binding</keyword>
<evidence type="ECO:0000256" key="7">
    <source>
        <dbReference type="ARBA" id="ARBA00022842"/>
    </source>
</evidence>
<feature type="binding site" evidence="9">
    <location>
        <position position="51"/>
    </location>
    <ligand>
        <name>Mg(2+)</name>
        <dbReference type="ChEBI" id="CHEBI:18420"/>
    </ligand>
</feature>
<feature type="binding site" evidence="9">
    <location>
        <position position="16"/>
    </location>
    <ligand>
        <name>Mg(2+)</name>
        <dbReference type="ChEBI" id="CHEBI:18420"/>
    </ligand>
</feature>
<feature type="binding site" evidence="9">
    <location>
        <begin position="12"/>
        <end position="17"/>
    </location>
    <ligand>
        <name>ATP</name>
        <dbReference type="ChEBI" id="CHEBI:30616"/>
    </ligand>
</feature>
<dbReference type="HAMAP" id="MF_00336">
    <property type="entry name" value="BioD"/>
    <property type="match status" value="1"/>
</dbReference>
<feature type="binding site" evidence="9">
    <location>
        <position position="51"/>
    </location>
    <ligand>
        <name>ATP</name>
        <dbReference type="ChEBI" id="CHEBI:30616"/>
    </ligand>
</feature>
<keyword evidence="2 9" id="KW-0436">Ligase</keyword>
<keyword evidence="1 9" id="KW-0963">Cytoplasm</keyword>
<proteinExistence type="inferred from homology"/>
<evidence type="ECO:0000256" key="4">
    <source>
        <dbReference type="ARBA" id="ARBA00022741"/>
    </source>
</evidence>
<dbReference type="EC" id="6.3.3.3" evidence="9"/>
<protein>
    <recommendedName>
        <fullName evidence="9">ATP-dependent dethiobiotin synthetase BioD</fullName>
        <ecNumber evidence="9">6.3.3.3</ecNumber>
    </recommendedName>
    <alternativeName>
        <fullName evidence="9">DTB synthetase</fullName>
        <shortName evidence="9">DTBS</shortName>
    </alternativeName>
    <alternativeName>
        <fullName evidence="9">Dethiobiotin synthase</fullName>
    </alternativeName>
</protein>
<dbReference type="NCBIfam" id="TIGR00347">
    <property type="entry name" value="bioD"/>
    <property type="match status" value="1"/>
</dbReference>
<dbReference type="RefSeq" id="WP_205185995.1">
    <property type="nucleotide sequence ID" value="NZ_JAFBFC010000002.1"/>
</dbReference>
<evidence type="ECO:0000256" key="8">
    <source>
        <dbReference type="ARBA" id="ARBA00047386"/>
    </source>
</evidence>
<feature type="binding site" evidence="9">
    <location>
        <position position="112"/>
    </location>
    <ligand>
        <name>Mg(2+)</name>
        <dbReference type="ChEBI" id="CHEBI:18420"/>
    </ligand>
</feature>
<comment type="subcellular location">
    <subcellularLocation>
        <location evidence="9">Cytoplasm</location>
    </subcellularLocation>
</comment>
<accession>A0ABS2QTP2</accession>
<dbReference type="SUPFAM" id="SSF52540">
    <property type="entry name" value="P-loop containing nucleoside triphosphate hydrolases"/>
    <property type="match status" value="1"/>
</dbReference>
<evidence type="ECO:0000256" key="9">
    <source>
        <dbReference type="HAMAP-Rule" id="MF_00336"/>
    </source>
</evidence>
<keyword evidence="11" id="KW-1185">Reference proteome</keyword>
<keyword evidence="3 9" id="KW-0479">Metal-binding</keyword>
<dbReference type="CDD" id="cd03109">
    <property type="entry name" value="DTBS"/>
    <property type="match status" value="1"/>
</dbReference>
<evidence type="ECO:0000256" key="2">
    <source>
        <dbReference type="ARBA" id="ARBA00022598"/>
    </source>
</evidence>
<dbReference type="EMBL" id="JAFBFC010000002">
    <property type="protein sequence ID" value="MBM7702770.1"/>
    <property type="molecule type" value="Genomic_DNA"/>
</dbReference>
<feature type="binding site" evidence="9">
    <location>
        <begin position="112"/>
        <end position="115"/>
    </location>
    <ligand>
        <name>ATP</name>
        <dbReference type="ChEBI" id="CHEBI:30616"/>
    </ligand>
</feature>
<dbReference type="Proteomes" id="UP000809829">
    <property type="component" value="Unassembled WGS sequence"/>
</dbReference>
<dbReference type="InterPro" id="IPR027417">
    <property type="entry name" value="P-loop_NTPase"/>
</dbReference>
<comment type="cofactor">
    <cofactor evidence="9">
        <name>Mg(2+)</name>
        <dbReference type="ChEBI" id="CHEBI:18420"/>
    </cofactor>
</comment>
<dbReference type="Pfam" id="PF13500">
    <property type="entry name" value="AAA_26"/>
    <property type="match status" value="1"/>
</dbReference>
<name>A0ABS2QTP2_9BACI</name>
<comment type="caution">
    <text evidence="9">Lacks conserved residue(s) required for the propagation of feature annotation.</text>
</comment>
<evidence type="ECO:0000313" key="11">
    <source>
        <dbReference type="Proteomes" id="UP000809829"/>
    </source>
</evidence>
<comment type="pathway">
    <text evidence="9">Cofactor biosynthesis; biotin biosynthesis; biotin from 7,8-diaminononanoate: step 1/2.</text>
</comment>
<comment type="similarity">
    <text evidence="9">Belongs to the dethiobiotin synthetase family.</text>
</comment>
<feature type="active site" evidence="9">
    <location>
        <position position="37"/>
    </location>
</feature>
<organism evidence="10 11">
    <name type="scientific">Priestia iocasae</name>
    <dbReference type="NCBI Taxonomy" id="2291674"/>
    <lineage>
        <taxon>Bacteria</taxon>
        <taxon>Bacillati</taxon>
        <taxon>Bacillota</taxon>
        <taxon>Bacilli</taxon>
        <taxon>Bacillales</taxon>
        <taxon>Bacillaceae</taxon>
        <taxon>Priestia</taxon>
    </lineage>
</organism>
<reference evidence="10 11" key="1">
    <citation type="submission" date="2021-01" db="EMBL/GenBank/DDBJ databases">
        <title>Genomic Encyclopedia of Type Strains, Phase IV (KMG-IV): sequencing the most valuable type-strain genomes for metagenomic binning, comparative biology and taxonomic classification.</title>
        <authorList>
            <person name="Goeker M."/>
        </authorList>
    </citation>
    <scope>NUCLEOTIDE SEQUENCE [LARGE SCALE GENOMIC DNA]</scope>
    <source>
        <strain evidence="10 11">DSM 104297</strain>
    </source>
</reference>
<comment type="catalytic activity">
    <reaction evidence="8">
        <text>(7R,8S)-8-amino-7-(carboxyamino)nonanoate + ATP = (4R,5S)-dethiobiotin + ADP + phosphate + H(+)</text>
        <dbReference type="Rhea" id="RHEA:63684"/>
        <dbReference type="ChEBI" id="CHEBI:15378"/>
        <dbReference type="ChEBI" id="CHEBI:30616"/>
        <dbReference type="ChEBI" id="CHEBI:43474"/>
        <dbReference type="ChEBI" id="CHEBI:149470"/>
        <dbReference type="ChEBI" id="CHEBI:149473"/>
        <dbReference type="ChEBI" id="CHEBI:456216"/>
    </reaction>
</comment>